<keyword evidence="2" id="KW-0472">Membrane</keyword>
<keyword evidence="2" id="KW-1133">Transmembrane helix</keyword>
<dbReference type="PANTHER" id="PTHR36834:SF1">
    <property type="entry name" value="INTEGRAL MEMBRANE PROTEIN"/>
    <property type="match status" value="1"/>
</dbReference>
<evidence type="ECO:0000256" key="2">
    <source>
        <dbReference type="SAM" id="Phobius"/>
    </source>
</evidence>
<feature type="transmembrane region" description="Helical" evidence="2">
    <location>
        <begin position="106"/>
        <end position="124"/>
    </location>
</feature>
<gene>
    <name evidence="4" type="ORF">B0I33_105160</name>
</gene>
<dbReference type="InterPro" id="IPR006976">
    <property type="entry name" value="VanZ-like"/>
</dbReference>
<comment type="caution">
    <text evidence="4">The sequence shown here is derived from an EMBL/GenBank/DDBJ whole genome shotgun (WGS) entry which is preliminary data.</text>
</comment>
<reference evidence="4 5" key="1">
    <citation type="submission" date="2018-03" db="EMBL/GenBank/DDBJ databases">
        <title>Genomic Encyclopedia of Type Strains, Phase III (KMG-III): the genomes of soil and plant-associated and newly described type strains.</title>
        <authorList>
            <person name="Whitman W."/>
        </authorList>
    </citation>
    <scope>NUCLEOTIDE SEQUENCE [LARGE SCALE GENOMIC DNA]</scope>
    <source>
        <strain evidence="4 5">CGMCC 4.7125</strain>
    </source>
</reference>
<keyword evidence="5" id="KW-1185">Reference proteome</keyword>
<feature type="transmembrane region" description="Helical" evidence="2">
    <location>
        <begin position="170"/>
        <end position="190"/>
    </location>
</feature>
<dbReference type="Proteomes" id="UP000238362">
    <property type="component" value="Unassembled WGS sequence"/>
</dbReference>
<feature type="domain" description="VanZ-like" evidence="3">
    <location>
        <begin position="50"/>
        <end position="187"/>
    </location>
</feature>
<evidence type="ECO:0000256" key="1">
    <source>
        <dbReference type="SAM" id="MobiDB-lite"/>
    </source>
</evidence>
<evidence type="ECO:0000313" key="5">
    <source>
        <dbReference type="Proteomes" id="UP000238362"/>
    </source>
</evidence>
<keyword evidence="2" id="KW-0812">Transmembrane</keyword>
<feature type="region of interest" description="Disordered" evidence="1">
    <location>
        <begin position="201"/>
        <end position="223"/>
    </location>
</feature>
<dbReference type="RefSeq" id="WP_106179082.1">
    <property type="nucleotide sequence ID" value="NZ_PVNH01000005.1"/>
</dbReference>
<proteinExistence type="predicted"/>
<evidence type="ECO:0000313" key="4">
    <source>
        <dbReference type="EMBL" id="PRX47581.1"/>
    </source>
</evidence>
<protein>
    <submittedName>
        <fullName evidence="4">VanZ like protein</fullName>
    </submittedName>
</protein>
<dbReference type="AlphaFoldDB" id="A0A2T0LUQ8"/>
<dbReference type="OrthoDB" id="4822551at2"/>
<accession>A0A2T0LUQ8</accession>
<feature type="transmembrane region" description="Helical" evidence="2">
    <location>
        <begin position="41"/>
        <end position="62"/>
    </location>
</feature>
<dbReference type="EMBL" id="PVNH01000005">
    <property type="protein sequence ID" value="PRX47581.1"/>
    <property type="molecule type" value="Genomic_DNA"/>
</dbReference>
<dbReference type="Pfam" id="PF04892">
    <property type="entry name" value="VanZ"/>
    <property type="match status" value="1"/>
</dbReference>
<dbReference type="PANTHER" id="PTHR36834">
    <property type="entry name" value="MEMBRANE PROTEIN-RELATED"/>
    <property type="match status" value="1"/>
</dbReference>
<sequence>MTTAQVSALRDGLLAALAVWSTLLIPQLISHRARFGRIRPARLALSGAVVAYACLALAVVLLPLPDPEGPRLEQTVQLVPFQWVGDIGTELAKYGRPASEALLTQTFQQACMNVLLFVPFGLLARSLWRRGLLRTTLLGLGISLLIETTQLTANFGTAPFVYRVFDVDDLMNNTAGAALGWIAASLFVALRNATRTVRSAGAARPAPAAASGPAGRPHQVARAVPAVAAHAAVRPAGPPAGQWPPRR</sequence>
<organism evidence="4 5">
    <name type="scientific">Prauserella shujinwangii</name>
    <dbReference type="NCBI Taxonomy" id="1453103"/>
    <lineage>
        <taxon>Bacteria</taxon>
        <taxon>Bacillati</taxon>
        <taxon>Actinomycetota</taxon>
        <taxon>Actinomycetes</taxon>
        <taxon>Pseudonocardiales</taxon>
        <taxon>Pseudonocardiaceae</taxon>
        <taxon>Prauserella</taxon>
    </lineage>
</organism>
<evidence type="ECO:0000259" key="3">
    <source>
        <dbReference type="Pfam" id="PF04892"/>
    </source>
</evidence>
<feature type="transmembrane region" description="Helical" evidence="2">
    <location>
        <begin position="131"/>
        <end position="150"/>
    </location>
</feature>
<dbReference type="InterPro" id="IPR053150">
    <property type="entry name" value="Teicoplanin_resist-assoc"/>
</dbReference>
<name>A0A2T0LUQ8_9PSEU</name>